<protein>
    <recommendedName>
        <fullName evidence="3">DUF4292 domain-containing protein</fullName>
    </recommendedName>
</protein>
<evidence type="ECO:0000313" key="1">
    <source>
        <dbReference type="EMBL" id="RFC54920.1"/>
    </source>
</evidence>
<dbReference type="PROSITE" id="PS51257">
    <property type="entry name" value="PROKAR_LIPOPROTEIN"/>
    <property type="match status" value="1"/>
</dbReference>
<comment type="caution">
    <text evidence="1">The sequence shown here is derived from an EMBL/GenBank/DDBJ whole genome shotgun (WGS) entry which is preliminary data.</text>
</comment>
<dbReference type="Proteomes" id="UP000257127">
    <property type="component" value="Unassembled WGS sequence"/>
</dbReference>
<gene>
    <name evidence="1" type="ORF">DXU93_03605</name>
</gene>
<accession>A0A3E1EZC7</accession>
<proteinExistence type="predicted"/>
<evidence type="ECO:0000313" key="2">
    <source>
        <dbReference type="Proteomes" id="UP000257127"/>
    </source>
</evidence>
<reference evidence="1 2" key="1">
    <citation type="submission" date="2018-08" db="EMBL/GenBank/DDBJ databases">
        <title>The draft genome squence of Brumimicrobium sp. N62.</title>
        <authorList>
            <person name="Du Z.-J."/>
            <person name="Luo H.-R."/>
        </authorList>
    </citation>
    <scope>NUCLEOTIDE SEQUENCE [LARGE SCALE GENOMIC DNA]</scope>
    <source>
        <strain evidence="1 2">N62</strain>
    </source>
</reference>
<dbReference type="OrthoDB" id="1043955at2"/>
<dbReference type="EMBL" id="QURB01000002">
    <property type="protein sequence ID" value="RFC54920.1"/>
    <property type="molecule type" value="Genomic_DNA"/>
</dbReference>
<dbReference type="AlphaFoldDB" id="A0A3E1EZC7"/>
<organism evidence="1 2">
    <name type="scientific">Brumimicrobium aurantiacum</name>
    <dbReference type="NCBI Taxonomy" id="1737063"/>
    <lineage>
        <taxon>Bacteria</taxon>
        <taxon>Pseudomonadati</taxon>
        <taxon>Bacteroidota</taxon>
        <taxon>Flavobacteriia</taxon>
        <taxon>Flavobacteriales</taxon>
        <taxon>Crocinitomicaceae</taxon>
        <taxon>Brumimicrobium</taxon>
    </lineage>
</organism>
<sequence length="203" mass="23713">MLKLIQIFLSISLLILTSCTHYKPIGEKVANEKSIYSSPYFNEIDGEFLFDAKMQVFGNDLNGILVIKTIDENKKRLALISDFGNTLLDFEFVNDEVNVIYIMDDLNKKLVIQMLENYFQLIIHPSFTIKKTYLAEEGKTYISKLQGKRIFLYVNKEDQLVYLKQSSIFRDKVGVYFYAKSTQIETIQFESFELPIKINLIKR</sequence>
<dbReference type="RefSeq" id="WP_116879899.1">
    <property type="nucleotide sequence ID" value="NZ_QURB01000002.1"/>
</dbReference>
<evidence type="ECO:0008006" key="3">
    <source>
        <dbReference type="Google" id="ProtNLM"/>
    </source>
</evidence>
<name>A0A3E1EZC7_9FLAO</name>
<keyword evidence="2" id="KW-1185">Reference proteome</keyword>